<protein>
    <submittedName>
        <fullName evidence="1">Uncharacterized protein</fullName>
    </submittedName>
</protein>
<dbReference type="EMBL" id="JAKROA010000014">
    <property type="protein sequence ID" value="KAL5104083.1"/>
    <property type="molecule type" value="Genomic_DNA"/>
</dbReference>
<comment type="caution">
    <text evidence="1">The sequence shown here is derived from an EMBL/GenBank/DDBJ whole genome shotgun (WGS) entry which is preliminary data.</text>
</comment>
<reference evidence="1 2" key="1">
    <citation type="journal article" date="2022" name="Front. Cell. Infect. Microbiol.">
        <title>The Genomes of Two Strains of Taenia crassiceps the Animal Model for the Study of Human Cysticercosis.</title>
        <authorList>
            <person name="Bobes R.J."/>
            <person name="Estrada K."/>
            <person name="Rios-Valencia D.G."/>
            <person name="Calderon-Gallegos A."/>
            <person name="de la Torre P."/>
            <person name="Carrero J.C."/>
            <person name="Sanchez-Flores A."/>
            <person name="Laclette J.P."/>
        </authorList>
    </citation>
    <scope>NUCLEOTIDE SEQUENCE [LARGE SCALE GENOMIC DNA]</scope>
    <source>
        <strain evidence="1">WFUcys</strain>
    </source>
</reference>
<sequence>MCSLVRAVHPRWREMSTDCFRLPHRDLSAQKPTSPLTATITVTVTVTVTTAQELSRLVSVGQALGLLRLLDTLQLLLMEYLPPTLDTELLLKVHRLLRIETPTCTT</sequence>
<proteinExistence type="predicted"/>
<dbReference type="Proteomes" id="UP001651158">
    <property type="component" value="Unassembled WGS sequence"/>
</dbReference>
<keyword evidence="2" id="KW-1185">Reference proteome</keyword>
<evidence type="ECO:0000313" key="1">
    <source>
        <dbReference type="EMBL" id="KAL5104083.1"/>
    </source>
</evidence>
<accession>A0ABR4Q3E3</accession>
<gene>
    <name evidence="1" type="ORF">TcWFU_003928</name>
</gene>
<organism evidence="1 2">
    <name type="scientific">Taenia crassiceps</name>
    <dbReference type="NCBI Taxonomy" id="6207"/>
    <lineage>
        <taxon>Eukaryota</taxon>
        <taxon>Metazoa</taxon>
        <taxon>Spiralia</taxon>
        <taxon>Lophotrochozoa</taxon>
        <taxon>Platyhelminthes</taxon>
        <taxon>Cestoda</taxon>
        <taxon>Eucestoda</taxon>
        <taxon>Cyclophyllidea</taxon>
        <taxon>Taeniidae</taxon>
        <taxon>Taenia</taxon>
    </lineage>
</organism>
<evidence type="ECO:0000313" key="2">
    <source>
        <dbReference type="Proteomes" id="UP001651158"/>
    </source>
</evidence>
<name>A0ABR4Q3E3_9CEST</name>